<keyword evidence="2" id="KW-0813">Transport</keyword>
<keyword evidence="8 11" id="KW-0472">Membrane</keyword>
<sequence length="921" mass="99833">MATAPSAATVLAVEFMLVTAAFAIIVARVYLRLVVQKQKLVLSDWIRIVAFLSACVTAAFDITFMVEGALDPAINFTLNNWNVPPEKLQRVLRLTWANSIPFFATFYLCKASLLVVYLQLFPTFMRKARIALWAVVVYCACAYIVSMSLLIFLCFPTERNWSVTEPEKLCGDWPVATTFQVAWALHFTGSLALFALPFLLLHKLNLRPKVRVGVYAIFLLGFIDIAFSLTRFLTIQLTKVGDFASITTIGLWSSLDVYIGLIVACLPALRPYLHRKGSKYSYAESGRPTGNSTHLARRTVDRGFQEIDETPSVAGDPGTGPWAVGHSREFDTTGWSDKKSNRSDVELQKHHEHHHHHPNMDASLPYHEPSITIIAILSGFILLLNLINHGLDKLAYCGLIGQVAIGIAWGTPGAKWLSRDVESAVVQLGYLGLILLVFEGGLSTSFKSLKANLGLSSAVATTGILLPIGFSFAVMSMLNATPLQAFAAGAALCSTSLGTTFTILGTSGLSSTRLGVVLTSAAMMDDVVGLIMVQVISNLGGDYFDAVTVVRPIVVSLGFAIVIPILCRLIVVPVTLRLNSYRMANPSSMISKLFGMDQIAFVIHTGYLLGIVIGATFAGTSSLLAAYIAGASISWWDSEVPHLELDAASPTVIEPEETSITDHQTREGPCVQTPSPKIMEGGSGAEIFQCYYEPSLQRLLKPFFFASIGFSVPITQLFTGPTVWRGVIYTVLMIFAKLACGLWLVSFTSPFRALTRPVRKIMPTLKKSSKTLAPGAQCADSSAREGSSDSTQQAQERDSVPLQPLADTDTSQSSPNTRNSSPKPEKALSLYPACIVGIGMVARGEIGYLISALAESKGVFGRSENGQSSEIFLIVTWAITLCTVIGPICVGLIVNRVRKLENGSKKAKGETQRIETKESAE</sequence>
<keyword evidence="5 11" id="KW-1133">Transmembrane helix</keyword>
<feature type="transmembrane region" description="Helical" evidence="11">
    <location>
        <begin position="871"/>
        <end position="894"/>
    </location>
</feature>
<feature type="transmembrane region" description="Helical" evidence="11">
    <location>
        <begin position="424"/>
        <end position="442"/>
    </location>
</feature>
<protein>
    <submittedName>
        <fullName evidence="14">Na+ h+ antiporter</fullName>
    </submittedName>
</protein>
<dbReference type="Gene3D" id="1.20.1530.20">
    <property type="match status" value="2"/>
</dbReference>
<feature type="region of interest" description="Disordered" evidence="10">
    <location>
        <begin position="772"/>
        <end position="825"/>
    </location>
</feature>
<dbReference type="InterPro" id="IPR038770">
    <property type="entry name" value="Na+/solute_symporter_sf"/>
</dbReference>
<evidence type="ECO:0000313" key="14">
    <source>
        <dbReference type="EMBL" id="KPA40274.1"/>
    </source>
</evidence>
<accession>A0A0N0V6J9</accession>
<comment type="caution">
    <text evidence="14">The sequence shown here is derived from an EMBL/GenBank/DDBJ whole genome shotgun (WGS) entry which is preliminary data.</text>
</comment>
<feature type="transmembrane region" description="Helical" evidence="11">
    <location>
        <begin position="45"/>
        <end position="66"/>
    </location>
</feature>
<reference evidence="14 15" key="1">
    <citation type="submission" date="2015-04" db="EMBL/GenBank/DDBJ databases">
        <title>The draft genome sequence of Fusarium langsethiae, a T-2/HT-2 mycotoxin producer.</title>
        <authorList>
            <person name="Lysoe E."/>
            <person name="Divon H.H."/>
            <person name="Terzi V."/>
            <person name="Orru L."/>
            <person name="Lamontanara A."/>
            <person name="Kolseth A.-K."/>
            <person name="Frandsen R.J."/>
            <person name="Nielsen K."/>
            <person name="Thrane U."/>
        </authorList>
    </citation>
    <scope>NUCLEOTIDE SEQUENCE [LARGE SCALE GENOMIC DNA]</scope>
    <source>
        <strain evidence="14 15">Fl201059</strain>
    </source>
</reference>
<feature type="transmembrane region" description="Helical" evidence="11">
    <location>
        <begin position="828"/>
        <end position="851"/>
    </location>
</feature>
<feature type="transmembrane region" description="Helical" evidence="11">
    <location>
        <begin position="212"/>
        <end position="229"/>
    </location>
</feature>
<keyword evidence="6" id="KW-0915">Sodium</keyword>
<evidence type="ECO:0000256" key="10">
    <source>
        <dbReference type="SAM" id="MobiDB-lite"/>
    </source>
</evidence>
<dbReference type="OrthoDB" id="1288932at2759"/>
<evidence type="ECO:0000256" key="11">
    <source>
        <dbReference type="SAM" id="Phobius"/>
    </source>
</evidence>
<dbReference type="InterPro" id="IPR006153">
    <property type="entry name" value="Cation/H_exchanger_TM"/>
</dbReference>
<feature type="compositionally biased region" description="Basic and acidic residues" evidence="10">
    <location>
        <begin position="330"/>
        <end position="349"/>
    </location>
</feature>
<dbReference type="Proteomes" id="UP000037904">
    <property type="component" value="Unassembled WGS sequence"/>
</dbReference>
<evidence type="ECO:0000256" key="8">
    <source>
        <dbReference type="ARBA" id="ARBA00023136"/>
    </source>
</evidence>
<feature type="region of interest" description="Disordered" evidence="10">
    <location>
        <begin position="330"/>
        <end position="359"/>
    </location>
</feature>
<feature type="transmembrane region" description="Helical" evidence="11">
    <location>
        <begin position="6"/>
        <end position="33"/>
    </location>
</feature>
<feature type="transmembrane region" description="Helical" evidence="11">
    <location>
        <begin position="130"/>
        <end position="153"/>
    </location>
</feature>
<gene>
    <name evidence="14" type="ORF">FLAG1_06862</name>
</gene>
<dbReference type="GO" id="GO:0006814">
    <property type="term" value="P:sodium ion transport"/>
    <property type="evidence" value="ECO:0007669"/>
    <property type="project" value="UniProtKB-KW"/>
</dbReference>
<dbReference type="GO" id="GO:0016020">
    <property type="term" value="C:membrane"/>
    <property type="evidence" value="ECO:0007669"/>
    <property type="project" value="UniProtKB-SubCell"/>
</dbReference>
<dbReference type="GO" id="GO:0015297">
    <property type="term" value="F:antiporter activity"/>
    <property type="evidence" value="ECO:0007669"/>
    <property type="project" value="UniProtKB-KW"/>
</dbReference>
<dbReference type="AlphaFoldDB" id="A0A0N0V6J9"/>
<dbReference type="Pfam" id="PF00999">
    <property type="entry name" value="Na_H_Exchanger"/>
    <property type="match status" value="1"/>
</dbReference>
<keyword evidence="7" id="KW-0406">Ion transport</keyword>
<feature type="transmembrane region" description="Helical" evidence="11">
    <location>
        <begin position="483"/>
        <end position="504"/>
    </location>
</feature>
<feature type="transmembrane region" description="Helical" evidence="11">
    <location>
        <begin position="727"/>
        <end position="747"/>
    </location>
</feature>
<feature type="transmembrane region" description="Helical" evidence="11">
    <location>
        <begin position="100"/>
        <end position="118"/>
    </location>
</feature>
<evidence type="ECO:0000256" key="2">
    <source>
        <dbReference type="ARBA" id="ARBA00022448"/>
    </source>
</evidence>
<evidence type="ECO:0000256" key="1">
    <source>
        <dbReference type="ARBA" id="ARBA00004141"/>
    </source>
</evidence>
<feature type="transmembrane region" description="Helical" evidence="11">
    <location>
        <begin position="454"/>
        <end position="477"/>
    </location>
</feature>
<evidence type="ECO:0000256" key="3">
    <source>
        <dbReference type="ARBA" id="ARBA00022449"/>
    </source>
</evidence>
<feature type="domain" description="Rhodopsin" evidence="13">
    <location>
        <begin position="27"/>
        <end position="275"/>
    </location>
</feature>
<feature type="domain" description="Cation/H+ exchanger transmembrane" evidence="12">
    <location>
        <begin position="387"/>
        <end position="637"/>
    </location>
</feature>
<comment type="subcellular location">
    <subcellularLocation>
        <location evidence="1">Membrane</location>
        <topology evidence="1">Multi-pass membrane protein</topology>
    </subcellularLocation>
</comment>
<keyword evidence="3" id="KW-0050">Antiport</keyword>
<feature type="transmembrane region" description="Helical" evidence="11">
    <location>
        <begin position="516"/>
        <end position="537"/>
    </location>
</feature>
<keyword evidence="9" id="KW-0739">Sodium transport</keyword>
<dbReference type="GO" id="GO:1902600">
    <property type="term" value="P:proton transmembrane transport"/>
    <property type="evidence" value="ECO:0007669"/>
    <property type="project" value="InterPro"/>
</dbReference>
<dbReference type="InterPro" id="IPR049326">
    <property type="entry name" value="Rhodopsin_dom_fungi"/>
</dbReference>
<keyword evidence="15" id="KW-1185">Reference proteome</keyword>
<feature type="transmembrane region" description="Helical" evidence="11">
    <location>
        <begin position="181"/>
        <end position="200"/>
    </location>
</feature>
<evidence type="ECO:0000313" key="15">
    <source>
        <dbReference type="Proteomes" id="UP000037904"/>
    </source>
</evidence>
<feature type="transmembrane region" description="Helical" evidence="11">
    <location>
        <begin position="370"/>
        <end position="387"/>
    </location>
</feature>
<dbReference type="Pfam" id="PF20684">
    <property type="entry name" value="Fung_rhodopsin"/>
    <property type="match status" value="1"/>
</dbReference>
<organism evidence="14 15">
    <name type="scientific">Fusarium langsethiae</name>
    <dbReference type="NCBI Taxonomy" id="179993"/>
    <lineage>
        <taxon>Eukaryota</taxon>
        <taxon>Fungi</taxon>
        <taxon>Dikarya</taxon>
        <taxon>Ascomycota</taxon>
        <taxon>Pezizomycotina</taxon>
        <taxon>Sordariomycetes</taxon>
        <taxon>Hypocreomycetidae</taxon>
        <taxon>Hypocreales</taxon>
        <taxon>Nectriaceae</taxon>
        <taxon>Fusarium</taxon>
    </lineage>
</organism>
<name>A0A0N0V6J9_FUSLA</name>
<evidence type="ECO:0000256" key="7">
    <source>
        <dbReference type="ARBA" id="ARBA00023065"/>
    </source>
</evidence>
<dbReference type="PANTHER" id="PTHR43562">
    <property type="entry name" value="NAPA-TYPE SODIUM/HYDROGEN ANTIPORTER"/>
    <property type="match status" value="1"/>
</dbReference>
<keyword evidence="4 11" id="KW-0812">Transmembrane</keyword>
<evidence type="ECO:0000256" key="6">
    <source>
        <dbReference type="ARBA" id="ARBA00023053"/>
    </source>
</evidence>
<dbReference type="PANTHER" id="PTHR43562:SF3">
    <property type="entry name" value="SODIUM ION_PROTON EXCHANGER (EUROFUNG)"/>
    <property type="match status" value="1"/>
</dbReference>
<evidence type="ECO:0000256" key="5">
    <source>
        <dbReference type="ARBA" id="ARBA00022989"/>
    </source>
</evidence>
<evidence type="ECO:0000259" key="12">
    <source>
        <dbReference type="Pfam" id="PF00999"/>
    </source>
</evidence>
<evidence type="ECO:0000256" key="4">
    <source>
        <dbReference type="ARBA" id="ARBA00022692"/>
    </source>
</evidence>
<proteinExistence type="predicted"/>
<feature type="compositionally biased region" description="Polar residues" evidence="10">
    <location>
        <begin position="808"/>
        <end position="822"/>
    </location>
</feature>
<evidence type="ECO:0000256" key="9">
    <source>
        <dbReference type="ARBA" id="ARBA00023201"/>
    </source>
</evidence>
<evidence type="ECO:0000259" key="13">
    <source>
        <dbReference type="Pfam" id="PF20684"/>
    </source>
</evidence>
<feature type="transmembrane region" description="Helical" evidence="11">
    <location>
        <begin position="599"/>
        <end position="629"/>
    </location>
</feature>
<feature type="transmembrane region" description="Helical" evidence="11">
    <location>
        <begin position="557"/>
        <end position="578"/>
    </location>
</feature>
<dbReference type="EMBL" id="JXCE01000144">
    <property type="protein sequence ID" value="KPA40274.1"/>
    <property type="molecule type" value="Genomic_DNA"/>
</dbReference>